<name>A0ABS8VG22_DATST</name>
<accession>A0ABS8VG22</accession>
<proteinExistence type="predicted"/>
<reference evidence="1 2" key="1">
    <citation type="journal article" date="2021" name="BMC Genomics">
        <title>Datura genome reveals duplications of psychoactive alkaloid biosynthetic genes and high mutation rate following tissue culture.</title>
        <authorList>
            <person name="Rajewski A."/>
            <person name="Carter-House D."/>
            <person name="Stajich J."/>
            <person name="Litt A."/>
        </authorList>
    </citation>
    <scope>NUCLEOTIDE SEQUENCE [LARGE SCALE GENOMIC DNA]</scope>
    <source>
        <strain evidence="1">AR-01</strain>
    </source>
</reference>
<dbReference type="EMBL" id="JACEIK010004711">
    <property type="protein sequence ID" value="MCD9646196.1"/>
    <property type="molecule type" value="Genomic_DNA"/>
</dbReference>
<sequence>DGMSFGKIVRTSLCIGPILPISDHLFIDGPSSRILESAAGKGQTVLQTDSPSFVHLLRSFLALDPLFIQCLEILKHSTVSRGSRPESRKWSETMIK</sequence>
<comment type="caution">
    <text evidence="1">The sequence shown here is derived from an EMBL/GenBank/DDBJ whole genome shotgun (WGS) entry which is preliminary data.</text>
</comment>
<gene>
    <name evidence="1" type="ORF">HAX54_035873</name>
</gene>
<evidence type="ECO:0000313" key="2">
    <source>
        <dbReference type="Proteomes" id="UP000823775"/>
    </source>
</evidence>
<feature type="non-terminal residue" evidence="1">
    <location>
        <position position="96"/>
    </location>
</feature>
<organism evidence="1 2">
    <name type="scientific">Datura stramonium</name>
    <name type="common">Jimsonweed</name>
    <name type="synonym">Common thornapple</name>
    <dbReference type="NCBI Taxonomy" id="4076"/>
    <lineage>
        <taxon>Eukaryota</taxon>
        <taxon>Viridiplantae</taxon>
        <taxon>Streptophyta</taxon>
        <taxon>Embryophyta</taxon>
        <taxon>Tracheophyta</taxon>
        <taxon>Spermatophyta</taxon>
        <taxon>Magnoliopsida</taxon>
        <taxon>eudicotyledons</taxon>
        <taxon>Gunneridae</taxon>
        <taxon>Pentapetalae</taxon>
        <taxon>asterids</taxon>
        <taxon>lamiids</taxon>
        <taxon>Solanales</taxon>
        <taxon>Solanaceae</taxon>
        <taxon>Solanoideae</taxon>
        <taxon>Datureae</taxon>
        <taxon>Datura</taxon>
    </lineage>
</organism>
<protein>
    <recommendedName>
        <fullName evidence="3">Maturase K</fullName>
    </recommendedName>
</protein>
<keyword evidence="2" id="KW-1185">Reference proteome</keyword>
<feature type="non-terminal residue" evidence="1">
    <location>
        <position position="1"/>
    </location>
</feature>
<evidence type="ECO:0000313" key="1">
    <source>
        <dbReference type="EMBL" id="MCD9646196.1"/>
    </source>
</evidence>
<dbReference type="Proteomes" id="UP000823775">
    <property type="component" value="Unassembled WGS sequence"/>
</dbReference>
<evidence type="ECO:0008006" key="3">
    <source>
        <dbReference type="Google" id="ProtNLM"/>
    </source>
</evidence>